<dbReference type="InterPro" id="IPR013098">
    <property type="entry name" value="Ig_I-set"/>
</dbReference>
<keyword evidence="6" id="KW-0812">Transmembrane</keyword>
<keyword evidence="6" id="KW-1133">Transmembrane helix</keyword>
<dbReference type="CDD" id="cd00063">
    <property type="entry name" value="FN3"/>
    <property type="match status" value="1"/>
</dbReference>
<dbReference type="InterPro" id="IPR003599">
    <property type="entry name" value="Ig_sub"/>
</dbReference>
<proteinExistence type="predicted"/>
<keyword evidence="6" id="KW-0472">Membrane</keyword>
<feature type="domain" description="Fibronectin type-III" evidence="8">
    <location>
        <begin position="226"/>
        <end position="315"/>
    </location>
</feature>
<feature type="domain" description="Ig-like" evidence="7">
    <location>
        <begin position="21"/>
        <end position="117"/>
    </location>
</feature>
<dbReference type="EMBL" id="JABXBU010000015">
    <property type="protein sequence ID" value="KAF8786257.1"/>
    <property type="molecule type" value="Genomic_DNA"/>
</dbReference>
<dbReference type="InterPro" id="IPR036179">
    <property type="entry name" value="Ig-like_dom_sf"/>
</dbReference>
<dbReference type="Pfam" id="PF01682">
    <property type="entry name" value="DB"/>
    <property type="match status" value="1"/>
</dbReference>
<dbReference type="InterPro" id="IPR013783">
    <property type="entry name" value="Ig-like_fold"/>
</dbReference>
<dbReference type="InterPro" id="IPR003598">
    <property type="entry name" value="Ig_sub2"/>
</dbReference>
<dbReference type="GO" id="GO:0030424">
    <property type="term" value="C:axon"/>
    <property type="evidence" value="ECO:0007669"/>
    <property type="project" value="TreeGrafter"/>
</dbReference>
<dbReference type="GO" id="GO:0043025">
    <property type="term" value="C:neuronal cell body"/>
    <property type="evidence" value="ECO:0007669"/>
    <property type="project" value="TreeGrafter"/>
</dbReference>
<dbReference type="PANTHER" id="PTHR45080:SF8">
    <property type="entry name" value="IG-LIKE DOMAIN-CONTAINING PROTEIN"/>
    <property type="match status" value="1"/>
</dbReference>
<dbReference type="Pfam" id="PF07679">
    <property type="entry name" value="I-set"/>
    <property type="match status" value="1"/>
</dbReference>
<dbReference type="GO" id="GO:0007156">
    <property type="term" value="P:homophilic cell adhesion via plasma membrane adhesion molecules"/>
    <property type="evidence" value="ECO:0007669"/>
    <property type="project" value="TreeGrafter"/>
</dbReference>
<dbReference type="SMART" id="SM00409">
    <property type="entry name" value="IG"/>
    <property type="match status" value="1"/>
</dbReference>
<dbReference type="SMART" id="SM00060">
    <property type="entry name" value="FN3"/>
    <property type="match status" value="1"/>
</dbReference>
<dbReference type="InterPro" id="IPR003961">
    <property type="entry name" value="FN3_dom"/>
</dbReference>
<evidence type="ECO:0000256" key="5">
    <source>
        <dbReference type="SAM" id="MobiDB-lite"/>
    </source>
</evidence>
<evidence type="ECO:0000259" key="8">
    <source>
        <dbReference type="PROSITE" id="PS50853"/>
    </source>
</evidence>
<comment type="caution">
    <text evidence="9">The sequence shown here is derived from an EMBL/GenBank/DDBJ whole genome shotgun (WGS) entry which is preliminary data.</text>
</comment>
<gene>
    <name evidence="9" type="ORF">HNY73_007994</name>
</gene>
<dbReference type="SUPFAM" id="SSF48726">
    <property type="entry name" value="Immunoglobulin"/>
    <property type="match status" value="1"/>
</dbReference>
<dbReference type="FunFam" id="2.60.40.10:FF:000032">
    <property type="entry name" value="palladin isoform X1"/>
    <property type="match status" value="1"/>
</dbReference>
<evidence type="ECO:0000313" key="10">
    <source>
        <dbReference type="Proteomes" id="UP000807504"/>
    </source>
</evidence>
<dbReference type="Proteomes" id="UP000807504">
    <property type="component" value="Unassembled WGS sequence"/>
</dbReference>
<evidence type="ECO:0000256" key="3">
    <source>
        <dbReference type="ARBA" id="ARBA00023157"/>
    </source>
</evidence>
<feature type="compositionally biased region" description="Basic and acidic residues" evidence="5">
    <location>
        <begin position="387"/>
        <end position="397"/>
    </location>
</feature>
<dbReference type="InterPro" id="IPR007110">
    <property type="entry name" value="Ig-like_dom"/>
</dbReference>
<evidence type="ECO:0000313" key="9">
    <source>
        <dbReference type="EMBL" id="KAF8786257.1"/>
    </source>
</evidence>
<dbReference type="Pfam" id="PF00041">
    <property type="entry name" value="fn3"/>
    <property type="match status" value="1"/>
</dbReference>
<dbReference type="PANTHER" id="PTHR45080">
    <property type="entry name" value="CONTACTIN 5"/>
    <property type="match status" value="1"/>
</dbReference>
<sequence>MSPQAESPRALASREENTVMPHVEMMDKRIPAEEGSMITIRCLVTGHPEPRVLWYRDRKLRDPLKKGQDYDFSIKPSKENLYSYTASLTIQHVSTSHEGQYFCYAENQLGKDTVFVNLDVLPKLYSNASACCLEKKVSEECRDACSVDIDIQQALSDPKCFKDLDKLMYCAADGSDHRKCCRDNGIQRSCLRWCQGRPIINTQLCILHASKIVSCFEEGKAVLPGPPTNIQYRRVGNDLEISWDTPQKNPKVVQWYKIFWRPVGSRVMYRNHTKQRSISLHDLESGTTYEVVVKAGNHYGISLHSEPLLFTVADSINPVAKTTAAVIGTVIFLILIGGLGIFFYQRSRLMKPPPGISPGVSFENPTYMKDNLPQTHNSPTGAIADHQNGDTKRDNSSKADSSTS</sequence>
<dbReference type="InterPro" id="IPR036116">
    <property type="entry name" value="FN3_sf"/>
</dbReference>
<evidence type="ECO:0000259" key="7">
    <source>
        <dbReference type="PROSITE" id="PS50835"/>
    </source>
</evidence>
<keyword evidence="2" id="KW-0677">Repeat</keyword>
<organism evidence="9 10">
    <name type="scientific">Argiope bruennichi</name>
    <name type="common">Wasp spider</name>
    <name type="synonym">Aranea bruennichi</name>
    <dbReference type="NCBI Taxonomy" id="94029"/>
    <lineage>
        <taxon>Eukaryota</taxon>
        <taxon>Metazoa</taxon>
        <taxon>Ecdysozoa</taxon>
        <taxon>Arthropoda</taxon>
        <taxon>Chelicerata</taxon>
        <taxon>Arachnida</taxon>
        <taxon>Araneae</taxon>
        <taxon>Araneomorphae</taxon>
        <taxon>Entelegynae</taxon>
        <taxon>Araneoidea</taxon>
        <taxon>Araneidae</taxon>
        <taxon>Argiope</taxon>
    </lineage>
</organism>
<protein>
    <submittedName>
        <fullName evidence="9">Ig-like and fibronectin type-III</fullName>
    </submittedName>
</protein>
<feature type="region of interest" description="Disordered" evidence="5">
    <location>
        <begin position="360"/>
        <end position="404"/>
    </location>
</feature>
<evidence type="ECO:0000256" key="2">
    <source>
        <dbReference type="ARBA" id="ARBA00022737"/>
    </source>
</evidence>
<name>A0A8T0F577_ARGBR</name>
<keyword evidence="1" id="KW-0732">Signal</keyword>
<dbReference type="AlphaFoldDB" id="A0A8T0F577"/>
<evidence type="ECO:0000256" key="6">
    <source>
        <dbReference type="SAM" id="Phobius"/>
    </source>
</evidence>
<dbReference type="SMART" id="SM00408">
    <property type="entry name" value="IGc2"/>
    <property type="match status" value="1"/>
</dbReference>
<dbReference type="GO" id="GO:0008046">
    <property type="term" value="F:axon guidance receptor activity"/>
    <property type="evidence" value="ECO:0007669"/>
    <property type="project" value="TreeGrafter"/>
</dbReference>
<keyword evidence="4" id="KW-0393">Immunoglobulin domain</keyword>
<accession>A0A8T0F577</accession>
<dbReference type="PROSITE" id="PS50853">
    <property type="entry name" value="FN3"/>
    <property type="match status" value="1"/>
</dbReference>
<dbReference type="InterPro" id="IPR050958">
    <property type="entry name" value="Cell_Adh-Cytoskel_Orgn"/>
</dbReference>
<reference evidence="9" key="2">
    <citation type="submission" date="2020-06" db="EMBL/GenBank/DDBJ databases">
        <authorList>
            <person name="Sheffer M."/>
        </authorList>
    </citation>
    <scope>NUCLEOTIDE SEQUENCE</scope>
</reference>
<evidence type="ECO:0000256" key="4">
    <source>
        <dbReference type="ARBA" id="ARBA00023319"/>
    </source>
</evidence>
<keyword evidence="10" id="KW-1185">Reference proteome</keyword>
<evidence type="ECO:0000256" key="1">
    <source>
        <dbReference type="ARBA" id="ARBA00022729"/>
    </source>
</evidence>
<dbReference type="SUPFAM" id="SSF49265">
    <property type="entry name" value="Fibronectin type III"/>
    <property type="match status" value="1"/>
</dbReference>
<dbReference type="InterPro" id="IPR002602">
    <property type="entry name" value="DB"/>
</dbReference>
<reference evidence="9" key="1">
    <citation type="journal article" date="2020" name="bioRxiv">
        <title>Chromosome-level reference genome of the European wasp spider Argiope bruennichi: a resource for studies on range expansion and evolutionary adaptation.</title>
        <authorList>
            <person name="Sheffer M.M."/>
            <person name="Hoppe A."/>
            <person name="Krehenwinkel H."/>
            <person name="Uhl G."/>
            <person name="Kuss A.W."/>
            <person name="Jensen L."/>
            <person name="Jensen C."/>
            <person name="Gillespie R.G."/>
            <person name="Hoff K.J."/>
            <person name="Prost S."/>
        </authorList>
    </citation>
    <scope>NUCLEOTIDE SEQUENCE</scope>
</reference>
<keyword evidence="3" id="KW-1015">Disulfide bond</keyword>
<feature type="transmembrane region" description="Helical" evidence="6">
    <location>
        <begin position="324"/>
        <end position="344"/>
    </location>
</feature>
<dbReference type="Gene3D" id="2.60.40.10">
    <property type="entry name" value="Immunoglobulins"/>
    <property type="match status" value="2"/>
</dbReference>
<dbReference type="GO" id="GO:0050808">
    <property type="term" value="P:synapse organization"/>
    <property type="evidence" value="ECO:0007669"/>
    <property type="project" value="TreeGrafter"/>
</dbReference>
<dbReference type="PROSITE" id="PS50835">
    <property type="entry name" value="IG_LIKE"/>
    <property type="match status" value="1"/>
</dbReference>
<dbReference type="GO" id="GO:0005886">
    <property type="term" value="C:plasma membrane"/>
    <property type="evidence" value="ECO:0007669"/>
    <property type="project" value="TreeGrafter"/>
</dbReference>